<reference evidence="2" key="1">
    <citation type="submission" date="2016-11" db="EMBL/GenBank/DDBJ databases">
        <authorList>
            <person name="Varghese N."/>
            <person name="Submissions S."/>
        </authorList>
    </citation>
    <scope>NUCLEOTIDE SEQUENCE [LARGE SCALE GENOMIC DNA]</scope>
    <source>
        <strain evidence="2">DSM 44671</strain>
    </source>
</reference>
<dbReference type="OrthoDB" id="3638619at2"/>
<organism evidence="1 2">
    <name type="scientific">Amycolatopsis australiensis</name>
    <dbReference type="NCBI Taxonomy" id="546364"/>
    <lineage>
        <taxon>Bacteria</taxon>
        <taxon>Bacillati</taxon>
        <taxon>Actinomycetota</taxon>
        <taxon>Actinomycetes</taxon>
        <taxon>Pseudonocardiales</taxon>
        <taxon>Pseudonocardiaceae</taxon>
        <taxon>Amycolatopsis</taxon>
    </lineage>
</organism>
<sequence length="141" mass="15068">MQFPGPDPETMRLGKQLEAALIVVVASNSDPAPALDIANTMIERGLSAGPPGRVLAMTLVELTMQHLQNETTPDPYGKFAQHLVRLGVCTELDLAAAFTGRALNSGLAQGWLPAEVYDQLAAFDGGDPTILEMLAQIERRA</sequence>
<dbReference type="RefSeq" id="WP_143168448.1">
    <property type="nucleotide sequence ID" value="NZ_FPJG01000002.1"/>
</dbReference>
<accession>A0A1K1LSG9</accession>
<gene>
    <name evidence="1" type="ORF">SAMN04489730_0192</name>
</gene>
<evidence type="ECO:0000313" key="2">
    <source>
        <dbReference type="Proteomes" id="UP000182740"/>
    </source>
</evidence>
<proteinExistence type="predicted"/>
<protein>
    <submittedName>
        <fullName evidence="1">Uncharacterized protein</fullName>
    </submittedName>
</protein>
<dbReference type="EMBL" id="FPJG01000002">
    <property type="protein sequence ID" value="SFW13865.1"/>
    <property type="molecule type" value="Genomic_DNA"/>
</dbReference>
<dbReference type="Proteomes" id="UP000182740">
    <property type="component" value="Unassembled WGS sequence"/>
</dbReference>
<evidence type="ECO:0000313" key="1">
    <source>
        <dbReference type="EMBL" id="SFW13865.1"/>
    </source>
</evidence>
<name>A0A1K1LSG9_9PSEU</name>
<keyword evidence="2" id="KW-1185">Reference proteome</keyword>
<dbReference type="STRING" id="546364.SAMN04489730_0192"/>
<dbReference type="AlphaFoldDB" id="A0A1K1LSG9"/>